<comment type="caution">
    <text evidence="1">The sequence shown here is derived from an EMBL/GenBank/DDBJ whole genome shotgun (WGS) entry which is preliminary data.</text>
</comment>
<gene>
    <name evidence="1" type="ORF">J5N97_007881</name>
</gene>
<dbReference type="OrthoDB" id="657187at2759"/>
<evidence type="ECO:0000313" key="2">
    <source>
        <dbReference type="Proteomes" id="UP001085076"/>
    </source>
</evidence>
<keyword evidence="2" id="KW-1185">Reference proteome</keyword>
<reference evidence="1" key="2">
    <citation type="journal article" date="2022" name="Hortic Res">
        <title>The genome of Dioscorea zingiberensis sheds light on the biosynthesis, origin and evolution of the medicinally important diosgenin saponins.</title>
        <authorList>
            <person name="Li Y."/>
            <person name="Tan C."/>
            <person name="Li Z."/>
            <person name="Guo J."/>
            <person name="Li S."/>
            <person name="Chen X."/>
            <person name="Wang C."/>
            <person name="Dai X."/>
            <person name="Yang H."/>
            <person name="Song W."/>
            <person name="Hou L."/>
            <person name="Xu J."/>
            <person name="Tong Z."/>
            <person name="Xu A."/>
            <person name="Yuan X."/>
            <person name="Wang W."/>
            <person name="Yang Q."/>
            <person name="Chen L."/>
            <person name="Sun Z."/>
            <person name="Wang K."/>
            <person name="Pan B."/>
            <person name="Chen J."/>
            <person name="Bao Y."/>
            <person name="Liu F."/>
            <person name="Qi X."/>
            <person name="Gang D.R."/>
            <person name="Wen J."/>
            <person name="Li J."/>
        </authorList>
    </citation>
    <scope>NUCLEOTIDE SEQUENCE</scope>
    <source>
        <strain evidence="1">Dzin_1.0</strain>
    </source>
</reference>
<evidence type="ECO:0000313" key="1">
    <source>
        <dbReference type="EMBL" id="KAJ0989525.1"/>
    </source>
</evidence>
<proteinExistence type="predicted"/>
<dbReference type="Proteomes" id="UP001085076">
    <property type="component" value="Miscellaneous, Linkage group lg01"/>
</dbReference>
<organism evidence="1 2">
    <name type="scientific">Dioscorea zingiberensis</name>
    <dbReference type="NCBI Taxonomy" id="325984"/>
    <lineage>
        <taxon>Eukaryota</taxon>
        <taxon>Viridiplantae</taxon>
        <taxon>Streptophyta</taxon>
        <taxon>Embryophyta</taxon>
        <taxon>Tracheophyta</taxon>
        <taxon>Spermatophyta</taxon>
        <taxon>Magnoliopsida</taxon>
        <taxon>Liliopsida</taxon>
        <taxon>Dioscoreales</taxon>
        <taxon>Dioscoreaceae</taxon>
        <taxon>Dioscorea</taxon>
    </lineage>
</organism>
<dbReference type="AlphaFoldDB" id="A0A9D5DD89"/>
<accession>A0A9D5DD89</accession>
<reference evidence="1" key="1">
    <citation type="submission" date="2021-03" db="EMBL/GenBank/DDBJ databases">
        <authorList>
            <person name="Li Z."/>
            <person name="Yang C."/>
        </authorList>
    </citation>
    <scope>NUCLEOTIDE SEQUENCE</scope>
    <source>
        <strain evidence="1">Dzin_1.0</strain>
        <tissue evidence="1">Leaf</tissue>
    </source>
</reference>
<sequence length="132" mass="15106">MESHRRSGDPLRSPPSKAKFRVSAFFSCCFQGAASSEDADDRPASSFSWLRAIAPEIRDRRRSIISRFRMPRFRRGDFRYDPIDYALNFDEGNYNSGGDGVRCQGIVSRLPTSPNRPFRQCRLHSSASRPTR</sequence>
<name>A0A9D5DD89_9LILI</name>
<dbReference type="EMBL" id="JAGGNH010000001">
    <property type="protein sequence ID" value="KAJ0989525.1"/>
    <property type="molecule type" value="Genomic_DNA"/>
</dbReference>
<protein>
    <submittedName>
        <fullName evidence="1">Uncharacterized protein</fullName>
    </submittedName>
</protein>